<dbReference type="InterPro" id="IPR017438">
    <property type="entry name" value="ATP-NAD_kinase_N"/>
</dbReference>
<evidence type="ECO:0000313" key="14">
    <source>
        <dbReference type="Proteomes" id="UP000636891"/>
    </source>
</evidence>
<evidence type="ECO:0000256" key="6">
    <source>
        <dbReference type="ARBA" id="ARBA00022777"/>
    </source>
</evidence>
<dbReference type="NCBIfam" id="TIGR00147">
    <property type="entry name" value="YegS/Rv2252/BmrU family lipid kinase"/>
    <property type="match status" value="1"/>
</dbReference>
<dbReference type="RefSeq" id="WP_118656793.1">
    <property type="nucleotide sequence ID" value="NZ_JACOOK010000004.1"/>
</dbReference>
<evidence type="ECO:0000256" key="8">
    <source>
        <dbReference type="ARBA" id="ARBA00022842"/>
    </source>
</evidence>
<dbReference type="InterPro" id="IPR016064">
    <property type="entry name" value="NAD/diacylglycerol_kinase_sf"/>
</dbReference>
<sequence>METFDKWFAIVNPVAGSGKGLSDWPLISKLLRDHHIVPEYAFTERKYHAIELAVEAVNNGFRKIMVVGGDGTIHEVVNGLFIQKAVPTTEVLVGVIAVGTGNDWIRMFGIPRKYSEAIRAIVEGHSFLQDVGVVSYHKATYKQERYMANVAGVGFDAVVNRRYNHLKEEGKRGKWLYLWSTLKALLRYSSTGVKVYVDDELVVNDLVYSATIGIGRYNGGGMLQTPDAVADDGLFDLTVIRKMSWLSVLFHFKVLFNGKIYRLNKTSLNRGRRIRIESSPEIALEVDGEALGYSPFEFEIIDRAVRVVVAKRFLEEGSAGKSVADRILENKK</sequence>
<dbReference type="InterPro" id="IPR005218">
    <property type="entry name" value="Diacylglycerol/lipid_kinase"/>
</dbReference>
<dbReference type="PANTHER" id="PTHR12358:SF106">
    <property type="entry name" value="LIPID KINASE YEGS"/>
    <property type="match status" value="1"/>
</dbReference>
<accession>A0ABR7CNC2</accession>
<evidence type="ECO:0000256" key="3">
    <source>
        <dbReference type="ARBA" id="ARBA00022679"/>
    </source>
</evidence>
<dbReference type="GO" id="GO:0016301">
    <property type="term" value="F:kinase activity"/>
    <property type="evidence" value="ECO:0007669"/>
    <property type="project" value="UniProtKB-KW"/>
</dbReference>
<dbReference type="SUPFAM" id="SSF111331">
    <property type="entry name" value="NAD kinase/diacylglycerol kinase-like"/>
    <property type="match status" value="1"/>
</dbReference>
<keyword evidence="10" id="KW-0594">Phospholipid biosynthesis</keyword>
<keyword evidence="3" id="KW-0808">Transferase</keyword>
<dbReference type="InterPro" id="IPR050187">
    <property type="entry name" value="Lipid_Phosphate_FormReg"/>
</dbReference>
<keyword evidence="2" id="KW-0444">Lipid biosynthesis</keyword>
<evidence type="ECO:0000256" key="5">
    <source>
        <dbReference type="ARBA" id="ARBA00022741"/>
    </source>
</evidence>
<evidence type="ECO:0000256" key="2">
    <source>
        <dbReference type="ARBA" id="ARBA00022516"/>
    </source>
</evidence>
<evidence type="ECO:0000256" key="1">
    <source>
        <dbReference type="ARBA" id="ARBA00001946"/>
    </source>
</evidence>
<keyword evidence="4" id="KW-0479">Metal-binding</keyword>
<dbReference type="Gene3D" id="3.40.50.10330">
    <property type="entry name" value="Probable inorganic polyphosphate/atp-NAD kinase, domain 1"/>
    <property type="match status" value="1"/>
</dbReference>
<comment type="caution">
    <text evidence="13">The sequence shown here is derived from an EMBL/GenBank/DDBJ whole genome shotgun (WGS) entry which is preliminary data.</text>
</comment>
<proteinExistence type="predicted"/>
<keyword evidence="11" id="KW-1208">Phospholipid metabolism</keyword>
<keyword evidence="14" id="KW-1185">Reference proteome</keyword>
<protein>
    <submittedName>
        <fullName evidence="13">Diacylglycerol kinase family lipid kinase</fullName>
    </submittedName>
</protein>
<organism evidence="13 14">
    <name type="scientific">Alistipes hominis</name>
    <dbReference type="NCBI Taxonomy" id="2763015"/>
    <lineage>
        <taxon>Bacteria</taxon>
        <taxon>Pseudomonadati</taxon>
        <taxon>Bacteroidota</taxon>
        <taxon>Bacteroidia</taxon>
        <taxon>Bacteroidales</taxon>
        <taxon>Rikenellaceae</taxon>
        <taxon>Alistipes</taxon>
    </lineage>
</organism>
<dbReference type="Pfam" id="PF00781">
    <property type="entry name" value="DAGK_cat"/>
    <property type="match status" value="1"/>
</dbReference>
<evidence type="ECO:0000313" key="13">
    <source>
        <dbReference type="EMBL" id="MBC5617166.1"/>
    </source>
</evidence>
<evidence type="ECO:0000256" key="10">
    <source>
        <dbReference type="ARBA" id="ARBA00023209"/>
    </source>
</evidence>
<dbReference type="Pfam" id="PF19279">
    <property type="entry name" value="YegS_C"/>
    <property type="match status" value="1"/>
</dbReference>
<keyword evidence="5" id="KW-0547">Nucleotide-binding</keyword>
<keyword evidence="9" id="KW-0443">Lipid metabolism</keyword>
<keyword evidence="6 13" id="KW-0418">Kinase</keyword>
<evidence type="ECO:0000256" key="11">
    <source>
        <dbReference type="ARBA" id="ARBA00023264"/>
    </source>
</evidence>
<reference evidence="13 14" key="1">
    <citation type="submission" date="2020-08" db="EMBL/GenBank/DDBJ databases">
        <title>Genome public.</title>
        <authorList>
            <person name="Liu C."/>
            <person name="Sun Q."/>
        </authorList>
    </citation>
    <scope>NUCLEOTIDE SEQUENCE [LARGE SCALE GENOMIC DNA]</scope>
    <source>
        <strain evidence="13 14">New-7</strain>
    </source>
</reference>
<evidence type="ECO:0000256" key="4">
    <source>
        <dbReference type="ARBA" id="ARBA00022723"/>
    </source>
</evidence>
<evidence type="ECO:0000259" key="12">
    <source>
        <dbReference type="SMART" id="SM00046"/>
    </source>
</evidence>
<dbReference type="EMBL" id="JACOOK010000004">
    <property type="protein sequence ID" value="MBC5617166.1"/>
    <property type="molecule type" value="Genomic_DNA"/>
</dbReference>
<dbReference type="InterPro" id="IPR001206">
    <property type="entry name" value="Diacylglycerol_kinase_cat_dom"/>
</dbReference>
<dbReference type="Gene3D" id="2.60.200.40">
    <property type="match status" value="1"/>
</dbReference>
<dbReference type="Proteomes" id="UP000636891">
    <property type="component" value="Unassembled WGS sequence"/>
</dbReference>
<gene>
    <name evidence="13" type="ORF">H8S08_09080</name>
</gene>
<keyword evidence="7" id="KW-0067">ATP-binding</keyword>
<dbReference type="InterPro" id="IPR045540">
    <property type="entry name" value="YegS/DAGK_C"/>
</dbReference>
<name>A0ABR7CNC2_9BACT</name>
<dbReference type="SMART" id="SM00046">
    <property type="entry name" value="DAGKc"/>
    <property type="match status" value="1"/>
</dbReference>
<evidence type="ECO:0000256" key="9">
    <source>
        <dbReference type="ARBA" id="ARBA00023098"/>
    </source>
</evidence>
<keyword evidence="8" id="KW-0460">Magnesium</keyword>
<feature type="domain" description="DAGKc" evidence="12">
    <location>
        <begin position="6"/>
        <end position="137"/>
    </location>
</feature>
<evidence type="ECO:0000256" key="7">
    <source>
        <dbReference type="ARBA" id="ARBA00022840"/>
    </source>
</evidence>
<dbReference type="PANTHER" id="PTHR12358">
    <property type="entry name" value="SPHINGOSINE KINASE"/>
    <property type="match status" value="1"/>
</dbReference>
<comment type="cofactor">
    <cofactor evidence="1">
        <name>Mg(2+)</name>
        <dbReference type="ChEBI" id="CHEBI:18420"/>
    </cofactor>
</comment>